<feature type="signal peptide" evidence="3">
    <location>
        <begin position="1"/>
        <end position="24"/>
    </location>
</feature>
<dbReference type="PROSITE" id="PS51257">
    <property type="entry name" value="PROKAR_LIPOPROTEIN"/>
    <property type="match status" value="1"/>
</dbReference>
<feature type="chain" id="PRO_5045966751" evidence="3">
    <location>
        <begin position="25"/>
        <end position="334"/>
    </location>
</feature>
<dbReference type="NCBIfam" id="TIGR01098">
    <property type="entry name" value="3A0109s03R"/>
    <property type="match status" value="1"/>
</dbReference>
<dbReference type="Pfam" id="PF12974">
    <property type="entry name" value="Phosphonate-bd"/>
    <property type="match status" value="1"/>
</dbReference>
<reference evidence="5" key="1">
    <citation type="journal article" date="2019" name="Int. J. Syst. Evol. Microbiol.">
        <title>The Global Catalogue of Microorganisms (GCM) 10K type strain sequencing project: providing services to taxonomists for standard genome sequencing and annotation.</title>
        <authorList>
            <consortium name="The Broad Institute Genomics Platform"/>
            <consortium name="The Broad Institute Genome Sequencing Center for Infectious Disease"/>
            <person name="Wu L."/>
            <person name="Ma J."/>
        </authorList>
    </citation>
    <scope>NUCLEOTIDE SEQUENCE [LARGE SCALE GENOMIC DNA]</scope>
    <source>
        <strain evidence="5">CGMCC 1.10363</strain>
    </source>
</reference>
<dbReference type="Gene3D" id="3.40.190.10">
    <property type="entry name" value="Periplasmic binding protein-like II"/>
    <property type="match status" value="2"/>
</dbReference>
<evidence type="ECO:0000313" key="5">
    <source>
        <dbReference type="Proteomes" id="UP001595900"/>
    </source>
</evidence>
<dbReference type="SUPFAM" id="SSF53850">
    <property type="entry name" value="Periplasmic binding protein-like II"/>
    <property type="match status" value="1"/>
</dbReference>
<evidence type="ECO:0000256" key="1">
    <source>
        <dbReference type="ARBA" id="ARBA00007162"/>
    </source>
</evidence>
<name>A0ABV8Q5W3_9MICO</name>
<dbReference type="Proteomes" id="UP001595900">
    <property type="component" value="Unassembled WGS sequence"/>
</dbReference>
<gene>
    <name evidence="4" type="primary">phnD</name>
    <name evidence="4" type="ORF">ACFOYW_07495</name>
</gene>
<dbReference type="RefSeq" id="WP_390228226.1">
    <property type="nucleotide sequence ID" value="NZ_JBHSCN010000005.1"/>
</dbReference>
<comment type="similarity">
    <text evidence="1">Belongs to the phosphate/phosphite/phosphonate binding protein family.</text>
</comment>
<dbReference type="PANTHER" id="PTHR35841:SF1">
    <property type="entry name" value="PHOSPHONATES-BINDING PERIPLASMIC PROTEIN"/>
    <property type="match status" value="1"/>
</dbReference>
<evidence type="ECO:0000313" key="4">
    <source>
        <dbReference type="EMBL" id="MFC4243214.1"/>
    </source>
</evidence>
<dbReference type="InterPro" id="IPR005770">
    <property type="entry name" value="PhnD"/>
</dbReference>
<accession>A0ABV8Q5W3</accession>
<organism evidence="4 5">
    <name type="scientific">Gryllotalpicola reticulitermitis</name>
    <dbReference type="NCBI Taxonomy" id="1184153"/>
    <lineage>
        <taxon>Bacteria</taxon>
        <taxon>Bacillati</taxon>
        <taxon>Actinomycetota</taxon>
        <taxon>Actinomycetes</taxon>
        <taxon>Micrococcales</taxon>
        <taxon>Microbacteriaceae</taxon>
        <taxon>Gryllotalpicola</taxon>
    </lineage>
</organism>
<sequence>MHFRIRTKTLAVAAASVALVAVLAGCSTTSDSATSASSAKGTFAQDSNTLVFSSLPSEDGSDPNGAMEQYIAKETGLKTKYLPTTSYTSLIAAVLAGKVDIAAGWGAASYTTAVAKGAKIDMIAAQYSEPGQTTPGYYSGAIVATKNASKYQTVSQFKGKKICFVDPTSTSGFFFPLLALKAAGIDVTPTGTDASGNPTFKDFTAYFAGSHPKSVQSVANGQCDVGFADDEAYGVKNSGVVTVKDAKTTGDGLGVQLVPGAPVTISSTLPAALKTKLTKLLANLTPDQVKAAGIAVPASEDFLGQKAENSSFYKQIADGCKDPSISKAASAVCG</sequence>
<dbReference type="EMBL" id="JBHSCN010000005">
    <property type="protein sequence ID" value="MFC4243214.1"/>
    <property type="molecule type" value="Genomic_DNA"/>
</dbReference>
<dbReference type="PANTHER" id="PTHR35841">
    <property type="entry name" value="PHOSPHONATES-BINDING PERIPLASMIC PROTEIN"/>
    <property type="match status" value="1"/>
</dbReference>
<comment type="caution">
    <text evidence="4">The sequence shown here is derived from an EMBL/GenBank/DDBJ whole genome shotgun (WGS) entry which is preliminary data.</text>
</comment>
<evidence type="ECO:0000256" key="2">
    <source>
        <dbReference type="ARBA" id="ARBA00022729"/>
    </source>
</evidence>
<protein>
    <submittedName>
        <fullName evidence="4">Phosphate/phosphite/phosphonate ABC transporter substrate-binding protein</fullName>
    </submittedName>
</protein>
<keyword evidence="2 3" id="KW-0732">Signal</keyword>
<keyword evidence="5" id="KW-1185">Reference proteome</keyword>
<proteinExistence type="inferred from homology"/>
<evidence type="ECO:0000256" key="3">
    <source>
        <dbReference type="SAM" id="SignalP"/>
    </source>
</evidence>